<reference evidence="3" key="2">
    <citation type="submission" date="2009-11" db="EMBL/GenBank/DDBJ databases">
        <title>The Genome Sequence of Allomyces macrogynus strain ATCC 38327.</title>
        <authorList>
            <consortium name="The Broad Institute Genome Sequencing Platform"/>
            <person name="Russ C."/>
            <person name="Cuomo C."/>
            <person name="Shea T."/>
            <person name="Young S.K."/>
            <person name="Zeng Q."/>
            <person name="Koehrsen M."/>
            <person name="Haas B."/>
            <person name="Borodovsky M."/>
            <person name="Guigo R."/>
            <person name="Alvarado L."/>
            <person name="Berlin A."/>
            <person name="Borenstein D."/>
            <person name="Chen Z."/>
            <person name="Engels R."/>
            <person name="Freedman E."/>
            <person name="Gellesch M."/>
            <person name="Goldberg J."/>
            <person name="Griggs A."/>
            <person name="Gujja S."/>
            <person name="Heiman D."/>
            <person name="Hepburn T."/>
            <person name="Howarth C."/>
            <person name="Jen D."/>
            <person name="Larson L."/>
            <person name="Lewis B."/>
            <person name="Mehta T."/>
            <person name="Park D."/>
            <person name="Pearson M."/>
            <person name="Roberts A."/>
            <person name="Saif S."/>
            <person name="Shenoy N."/>
            <person name="Sisk P."/>
            <person name="Stolte C."/>
            <person name="Sykes S."/>
            <person name="Walk T."/>
            <person name="White J."/>
            <person name="Yandava C."/>
            <person name="Burger G."/>
            <person name="Gray M.W."/>
            <person name="Holland P.W.H."/>
            <person name="King N."/>
            <person name="Lang F.B.F."/>
            <person name="Roger A.J."/>
            <person name="Ruiz-Trillo I."/>
            <person name="Lander E."/>
            <person name="Nusbaum C."/>
        </authorList>
    </citation>
    <scope>NUCLEOTIDE SEQUENCE [LARGE SCALE GENOMIC DNA]</scope>
    <source>
        <strain evidence="3">ATCC 38327</strain>
    </source>
</reference>
<dbReference type="AlphaFoldDB" id="A0A0L0SIT5"/>
<accession>A0A0L0SIT5</accession>
<evidence type="ECO:0000313" key="2">
    <source>
        <dbReference type="EMBL" id="KNE62418.1"/>
    </source>
</evidence>
<protein>
    <submittedName>
        <fullName evidence="2">Uncharacterized protein</fullName>
    </submittedName>
</protein>
<evidence type="ECO:0000256" key="1">
    <source>
        <dbReference type="SAM" id="MobiDB-lite"/>
    </source>
</evidence>
<feature type="region of interest" description="Disordered" evidence="1">
    <location>
        <begin position="523"/>
        <end position="568"/>
    </location>
</feature>
<organism evidence="2 3">
    <name type="scientific">Allomyces macrogynus (strain ATCC 38327)</name>
    <name type="common">Allomyces javanicus var. macrogynus</name>
    <dbReference type="NCBI Taxonomy" id="578462"/>
    <lineage>
        <taxon>Eukaryota</taxon>
        <taxon>Fungi</taxon>
        <taxon>Fungi incertae sedis</taxon>
        <taxon>Blastocladiomycota</taxon>
        <taxon>Blastocladiomycetes</taxon>
        <taxon>Blastocladiales</taxon>
        <taxon>Blastocladiaceae</taxon>
        <taxon>Allomyces</taxon>
    </lineage>
</organism>
<feature type="region of interest" description="Disordered" evidence="1">
    <location>
        <begin position="324"/>
        <end position="365"/>
    </location>
</feature>
<reference evidence="2 3" key="1">
    <citation type="submission" date="2009-11" db="EMBL/GenBank/DDBJ databases">
        <title>Annotation of Allomyces macrogynus ATCC 38327.</title>
        <authorList>
            <consortium name="The Broad Institute Genome Sequencing Platform"/>
            <person name="Russ C."/>
            <person name="Cuomo C."/>
            <person name="Burger G."/>
            <person name="Gray M.W."/>
            <person name="Holland P.W.H."/>
            <person name="King N."/>
            <person name="Lang F.B.F."/>
            <person name="Roger A.J."/>
            <person name="Ruiz-Trillo I."/>
            <person name="Young S.K."/>
            <person name="Zeng Q."/>
            <person name="Gargeya S."/>
            <person name="Fitzgerald M."/>
            <person name="Haas B."/>
            <person name="Abouelleil A."/>
            <person name="Alvarado L."/>
            <person name="Arachchi H.M."/>
            <person name="Berlin A."/>
            <person name="Chapman S.B."/>
            <person name="Gearin G."/>
            <person name="Goldberg J."/>
            <person name="Griggs A."/>
            <person name="Gujja S."/>
            <person name="Hansen M."/>
            <person name="Heiman D."/>
            <person name="Howarth C."/>
            <person name="Larimer J."/>
            <person name="Lui A."/>
            <person name="MacDonald P.J.P."/>
            <person name="McCowen C."/>
            <person name="Montmayeur A."/>
            <person name="Murphy C."/>
            <person name="Neiman D."/>
            <person name="Pearson M."/>
            <person name="Priest M."/>
            <person name="Roberts A."/>
            <person name="Saif S."/>
            <person name="Shea T."/>
            <person name="Sisk P."/>
            <person name="Stolte C."/>
            <person name="Sykes S."/>
            <person name="Wortman J."/>
            <person name="Nusbaum C."/>
            <person name="Birren B."/>
        </authorList>
    </citation>
    <scope>NUCLEOTIDE SEQUENCE [LARGE SCALE GENOMIC DNA]</scope>
    <source>
        <strain evidence="2 3">ATCC 38327</strain>
    </source>
</reference>
<dbReference type="VEuPathDB" id="FungiDB:AMAG_07639"/>
<feature type="region of interest" description="Disordered" evidence="1">
    <location>
        <begin position="268"/>
        <end position="292"/>
    </location>
</feature>
<dbReference type="OrthoDB" id="5585607at2759"/>
<dbReference type="EMBL" id="GG745340">
    <property type="protein sequence ID" value="KNE62418.1"/>
    <property type="molecule type" value="Genomic_DNA"/>
</dbReference>
<keyword evidence="3" id="KW-1185">Reference proteome</keyword>
<dbReference type="Proteomes" id="UP000054350">
    <property type="component" value="Unassembled WGS sequence"/>
</dbReference>
<proteinExistence type="predicted"/>
<name>A0A0L0SIT5_ALLM3</name>
<feature type="compositionally biased region" description="Pro residues" evidence="1">
    <location>
        <begin position="542"/>
        <end position="554"/>
    </location>
</feature>
<evidence type="ECO:0000313" key="3">
    <source>
        <dbReference type="Proteomes" id="UP000054350"/>
    </source>
</evidence>
<gene>
    <name evidence="2" type="ORF">AMAG_07639</name>
</gene>
<feature type="region of interest" description="Disordered" evidence="1">
    <location>
        <begin position="590"/>
        <end position="610"/>
    </location>
</feature>
<feature type="compositionally biased region" description="Low complexity" evidence="1">
    <location>
        <begin position="593"/>
        <end position="610"/>
    </location>
</feature>
<sequence length="610" mass="62609">MPEDAMRRQGGGGSSGGSSRVFKFFKPWASRSGTSSSGNAVSISSPQLVSATATHVLAGTVPLPHAAAAHAHAKDDPRGYPSLGRPSMMAVSAPVYPGHSLARAALQGRHVTLDLDDVPEDPWYGSPAATAGVLGSSPALGSSPHPGADPMLARAVAGSHGGVPRSHTAPARADEAVDLDLTHRTRAAAAAADPDDDLDDDAWLPPPHVTKRISLTPKILVEQPTLKKRTSTSSWRSWLGSWGRNVVSAPAAPESALIAAAATRSPLAGALPTPPTTESTSMGSQSPGGGLKYRAHRPPPLVLPPAATGPPVVHAPVPVVPSVPSGPPTRAATPASHYRLGTSPGRPVTPLSEAASVGPPHSAHGANAPYPVPPLPTAPVVTPTDHDVLRLESLMAETLETERAVIDHVKNLGGPVVPPTPPPPMPAPPPPKPALKRVVPYAMSAPAPRAGPLHSALAATTAMTVVTTSTSHSGKNELHIEHLPVPGAPLPSPYAGEHDPLDLIACYVGGPDDVDDQIAQVEATTSKKPALPPRSAAISPRVPLPPMPPVPPPEPEQERKFETLSSTPSFVPHDSALFDLMDRIDALLSESQPASVAAGPSPISAAASRR</sequence>